<dbReference type="AlphaFoldDB" id="A0A3G2R676"/>
<dbReference type="KEGG" id="bacg:D2962_08220"/>
<gene>
    <name evidence="2" type="ORF">D2962_08220</name>
</gene>
<feature type="coiled-coil region" evidence="1">
    <location>
        <begin position="141"/>
        <end position="168"/>
    </location>
</feature>
<dbReference type="EMBL" id="CP033169">
    <property type="protein sequence ID" value="AYO30608.1"/>
    <property type="molecule type" value="Genomic_DNA"/>
</dbReference>
<keyword evidence="1" id="KW-0175">Coiled coil</keyword>
<accession>A0A3G2R676</accession>
<name>A0A3G2R676_9FIRM</name>
<dbReference type="Gene3D" id="1.10.10.10">
    <property type="entry name" value="Winged helix-like DNA-binding domain superfamily/Winged helix DNA-binding domain"/>
    <property type="match status" value="1"/>
</dbReference>
<organism evidence="2 3">
    <name type="scientific">Biomaibacter acetigenes</name>
    <dbReference type="NCBI Taxonomy" id="2316383"/>
    <lineage>
        <taxon>Bacteria</taxon>
        <taxon>Bacillati</taxon>
        <taxon>Bacillota</taxon>
        <taxon>Clostridia</taxon>
        <taxon>Thermosediminibacterales</taxon>
        <taxon>Tepidanaerobacteraceae</taxon>
        <taxon>Biomaibacter</taxon>
    </lineage>
</organism>
<sequence>MRMKDWNYQKRYPFGRSREIIDRRKKVLRLRFVKHWPKEQIANVLGVSERTIERDIQAVEEYGRQYGAEVLREPLEKTIWKITENYQERQMLRWQEFANAKDPGVKNRILRDIQAEDQQYYETMQSLGVVYKAPDQAVVTTESWEDRIKRLRAEREAAAENIKDDNDDNTVDDIE</sequence>
<reference evidence="2 3" key="1">
    <citation type="submission" date="2018-10" db="EMBL/GenBank/DDBJ databases">
        <authorList>
            <person name="Zhang X."/>
        </authorList>
    </citation>
    <scope>NUCLEOTIDE SEQUENCE [LARGE SCALE GENOMIC DNA]</scope>
    <source>
        <strain evidence="2 3">SK-G1</strain>
    </source>
</reference>
<proteinExistence type="predicted"/>
<dbReference type="Proteomes" id="UP000280960">
    <property type="component" value="Chromosome"/>
</dbReference>
<evidence type="ECO:0000256" key="1">
    <source>
        <dbReference type="SAM" id="Coils"/>
    </source>
</evidence>
<protein>
    <submittedName>
        <fullName evidence="2">HTH domain-containing protein</fullName>
    </submittedName>
</protein>
<evidence type="ECO:0000313" key="2">
    <source>
        <dbReference type="EMBL" id="AYO30608.1"/>
    </source>
</evidence>
<evidence type="ECO:0000313" key="3">
    <source>
        <dbReference type="Proteomes" id="UP000280960"/>
    </source>
</evidence>
<dbReference type="InterPro" id="IPR036388">
    <property type="entry name" value="WH-like_DNA-bd_sf"/>
</dbReference>
<keyword evidence="3" id="KW-1185">Reference proteome</keyword>